<dbReference type="OrthoDB" id="2985276at2"/>
<evidence type="ECO:0000259" key="1">
    <source>
        <dbReference type="PROSITE" id="PS51272"/>
    </source>
</evidence>
<dbReference type="AlphaFoldDB" id="A0A0A3I6N7"/>
<dbReference type="InterPro" id="IPR001119">
    <property type="entry name" value="SLH_dom"/>
</dbReference>
<dbReference type="STRING" id="1384049.CD29_00325"/>
<gene>
    <name evidence="2" type="ORF">CD29_00325</name>
</gene>
<comment type="caution">
    <text evidence="2">The sequence shown here is derived from an EMBL/GenBank/DDBJ whole genome shotgun (WGS) entry which is preliminary data.</text>
</comment>
<name>A0A0A3I6N7_9BACL</name>
<sequence>MFKKFIVIFFVLIVFSFPLTYEQTSAQSIFPDAKGHWAEDAIDYLYENDIVKGLPNGDFGVKDSIKRRDAAIMIALAKGLDTKNISSENPFSDINPNSYYYNYVIAAVNAGYINGYPGGKFNPNGELTRQEMAVILVEAYDFENLGGPVFKDVSVNAWSYDYIQTIISNKITSGISSTQYGPLKNITRSEFALMLARAEDERFREQYIDIDDSFSSIPSEADFVIQNYSPQIYEILDSVSQNEGKTVEQLIAVWEQEENLFGTINMAVHEIIHSYQLKDLFTYKDGSYYYNFNHRVNNQKYALSHLKERIYPSSLMGKTIPKNLQTFRFETYISPEANRNMASIQNGAYGILVEYEAYYIGDHAAYQSYDYLKTLPFNRSNWLDYYTSLDGTAYYEFTYFILNYLKYAKTNEPDVYNYVMSDNRFKTVFKNVYTNYKTLIEDLHPKRVNEILQDLSNMGIDAEFRDPYLIINGSGKGLSIDSSLLNVKNELKKSEYQNILSELLK</sequence>
<organism evidence="2 3">
    <name type="scientific">Ureibacillus manganicus DSM 26584</name>
    <dbReference type="NCBI Taxonomy" id="1384049"/>
    <lineage>
        <taxon>Bacteria</taxon>
        <taxon>Bacillati</taxon>
        <taxon>Bacillota</taxon>
        <taxon>Bacilli</taxon>
        <taxon>Bacillales</taxon>
        <taxon>Caryophanaceae</taxon>
        <taxon>Ureibacillus</taxon>
    </lineage>
</organism>
<dbReference type="eggNOG" id="COG1404">
    <property type="taxonomic scope" value="Bacteria"/>
</dbReference>
<feature type="domain" description="SLH" evidence="1">
    <location>
        <begin position="25"/>
        <end position="86"/>
    </location>
</feature>
<keyword evidence="3" id="KW-1185">Reference proteome</keyword>
<dbReference type="EMBL" id="JPVN01000001">
    <property type="protein sequence ID" value="KGR80374.1"/>
    <property type="molecule type" value="Genomic_DNA"/>
</dbReference>
<accession>A0A0A3I6N7</accession>
<evidence type="ECO:0000313" key="3">
    <source>
        <dbReference type="Proteomes" id="UP000030416"/>
    </source>
</evidence>
<dbReference type="Proteomes" id="UP000030416">
    <property type="component" value="Unassembled WGS sequence"/>
</dbReference>
<protein>
    <recommendedName>
        <fullName evidence="1">SLH domain-containing protein</fullName>
    </recommendedName>
</protein>
<feature type="domain" description="SLH" evidence="1">
    <location>
        <begin position="151"/>
        <end position="209"/>
    </location>
</feature>
<dbReference type="RefSeq" id="WP_052123924.1">
    <property type="nucleotide sequence ID" value="NZ_AVDA01000001.1"/>
</dbReference>
<dbReference type="PANTHER" id="PTHR43308:SF1">
    <property type="entry name" value="OUTER MEMBRANE PROTEIN ALPHA"/>
    <property type="match status" value="1"/>
</dbReference>
<dbReference type="PANTHER" id="PTHR43308">
    <property type="entry name" value="OUTER MEMBRANE PROTEIN ALPHA-RELATED"/>
    <property type="match status" value="1"/>
</dbReference>
<dbReference type="PROSITE" id="PS51272">
    <property type="entry name" value="SLH"/>
    <property type="match status" value="3"/>
</dbReference>
<dbReference type="Pfam" id="PF00395">
    <property type="entry name" value="SLH"/>
    <property type="match status" value="3"/>
</dbReference>
<dbReference type="InterPro" id="IPR051465">
    <property type="entry name" value="Cell_Envelope_Struct_Comp"/>
</dbReference>
<feature type="domain" description="SLH" evidence="1">
    <location>
        <begin position="87"/>
        <end position="150"/>
    </location>
</feature>
<proteinExistence type="predicted"/>
<evidence type="ECO:0000313" key="2">
    <source>
        <dbReference type="EMBL" id="KGR80374.1"/>
    </source>
</evidence>
<reference evidence="2 3" key="1">
    <citation type="submission" date="2014-02" db="EMBL/GenBank/DDBJ databases">
        <title>Draft genome sequence of Lysinibacillus manganicus DSM 26584T.</title>
        <authorList>
            <person name="Zhang F."/>
            <person name="Wang G."/>
            <person name="Zhang L."/>
        </authorList>
    </citation>
    <scope>NUCLEOTIDE SEQUENCE [LARGE SCALE GENOMIC DNA]</scope>
    <source>
        <strain evidence="2 3">DSM 26584</strain>
    </source>
</reference>